<comment type="caution">
    <text evidence="1">The sequence shown here is derived from an EMBL/GenBank/DDBJ whole genome shotgun (WGS) entry which is preliminary data.</text>
</comment>
<accession>A0ABV3PG16</accession>
<sequence>MKTLVCAKASFDPAQSPGIAKTRQYKELEQGSVFSKTHFALE</sequence>
<keyword evidence="2" id="KW-1185">Reference proteome</keyword>
<reference evidence="1 2" key="1">
    <citation type="submission" date="2024-07" db="EMBL/GenBank/DDBJ databases">
        <title>Description of Labrys sedimenti sp. nov., isolated from a diclofenac-degrading enrichment culture.</title>
        <authorList>
            <person name="Tancsics A."/>
            <person name="Csepanyi A."/>
        </authorList>
    </citation>
    <scope>NUCLEOTIDE SEQUENCE [LARGE SCALE GENOMIC DNA]</scope>
    <source>
        <strain evidence="1 2">LMG 23578</strain>
    </source>
</reference>
<dbReference type="RefSeq" id="WP_311934839.1">
    <property type="nucleotide sequence ID" value="NZ_JAVSCS010000012.1"/>
</dbReference>
<protein>
    <submittedName>
        <fullName evidence="1">Uncharacterized protein</fullName>
    </submittedName>
</protein>
<dbReference type="EMBL" id="JBFNQD010000001">
    <property type="protein sequence ID" value="MEW9304461.1"/>
    <property type="molecule type" value="Genomic_DNA"/>
</dbReference>
<gene>
    <name evidence="1" type="ORF">ABXS05_02845</name>
</gene>
<organism evidence="1 2">
    <name type="scientific">Labrys neptuniae</name>
    <dbReference type="NCBI Taxonomy" id="376174"/>
    <lineage>
        <taxon>Bacteria</taxon>
        <taxon>Pseudomonadati</taxon>
        <taxon>Pseudomonadota</taxon>
        <taxon>Alphaproteobacteria</taxon>
        <taxon>Hyphomicrobiales</taxon>
        <taxon>Xanthobacteraceae</taxon>
        <taxon>Labrys</taxon>
    </lineage>
</organism>
<evidence type="ECO:0000313" key="2">
    <source>
        <dbReference type="Proteomes" id="UP001555786"/>
    </source>
</evidence>
<name>A0ABV3PG16_9HYPH</name>
<dbReference type="Proteomes" id="UP001555786">
    <property type="component" value="Unassembled WGS sequence"/>
</dbReference>
<proteinExistence type="predicted"/>
<evidence type="ECO:0000313" key="1">
    <source>
        <dbReference type="EMBL" id="MEW9304461.1"/>
    </source>
</evidence>